<evidence type="ECO:0000313" key="2">
    <source>
        <dbReference type="Proteomes" id="UP000198518"/>
    </source>
</evidence>
<reference evidence="1 2" key="1">
    <citation type="submission" date="2016-10" db="EMBL/GenBank/DDBJ databases">
        <authorList>
            <person name="de Groot N.N."/>
        </authorList>
    </citation>
    <scope>NUCLEOTIDE SEQUENCE [LARGE SCALE GENOMIC DNA]</scope>
    <source>
        <strain evidence="1 2">CGMCC 1.5337</strain>
    </source>
</reference>
<dbReference type="Proteomes" id="UP000198518">
    <property type="component" value="Unassembled WGS sequence"/>
</dbReference>
<sequence length="115" mass="12529">MKRRRVLASAVGAVSLTGGCLWDRTNDGSITIAASEIPCNEATIDVNVDTRDISRAVEQIADELVTEGEYTATPPYDSATMTFYDMLWNSSGGNDATVKHDGTCYDVTVQRIFDE</sequence>
<dbReference type="EMBL" id="FOJA01000001">
    <property type="protein sequence ID" value="SEW29302.1"/>
    <property type="molecule type" value="Genomic_DNA"/>
</dbReference>
<dbReference type="RefSeq" id="WP_089670098.1">
    <property type="nucleotide sequence ID" value="NZ_FOJA01000001.1"/>
</dbReference>
<protein>
    <submittedName>
        <fullName evidence="1">Uncharacterized protein</fullName>
    </submittedName>
</protein>
<keyword evidence="2" id="KW-1185">Reference proteome</keyword>
<organism evidence="1 2">
    <name type="scientific">Halobacterium jilantaiense</name>
    <dbReference type="NCBI Taxonomy" id="355548"/>
    <lineage>
        <taxon>Archaea</taxon>
        <taxon>Methanobacteriati</taxon>
        <taxon>Methanobacteriota</taxon>
        <taxon>Stenosarchaea group</taxon>
        <taxon>Halobacteria</taxon>
        <taxon>Halobacteriales</taxon>
        <taxon>Halobacteriaceae</taxon>
        <taxon>Halobacterium</taxon>
    </lineage>
</organism>
<dbReference type="AlphaFoldDB" id="A0A1I0QPS3"/>
<dbReference type="PROSITE" id="PS51257">
    <property type="entry name" value="PROKAR_LIPOPROTEIN"/>
    <property type="match status" value="1"/>
</dbReference>
<proteinExistence type="predicted"/>
<evidence type="ECO:0000313" key="1">
    <source>
        <dbReference type="EMBL" id="SEW29302.1"/>
    </source>
</evidence>
<name>A0A1I0QPS3_9EURY</name>
<accession>A0A1I0QPS3</accession>
<gene>
    <name evidence="1" type="ORF">SAMN04487945_2816</name>
</gene>